<dbReference type="SUPFAM" id="SSF57850">
    <property type="entry name" value="RING/U-box"/>
    <property type="match status" value="1"/>
</dbReference>
<dbReference type="PANTHER" id="PTHR46077">
    <property type="entry name" value="E3 UBIQUITIN-PROTEIN LIGASE TOPORS"/>
    <property type="match status" value="1"/>
</dbReference>
<keyword evidence="5 9" id="KW-0863">Zinc-finger</keyword>
<evidence type="ECO:0000256" key="3">
    <source>
        <dbReference type="ARBA" id="ARBA00022679"/>
    </source>
</evidence>
<evidence type="ECO:0000256" key="4">
    <source>
        <dbReference type="ARBA" id="ARBA00022723"/>
    </source>
</evidence>
<evidence type="ECO:0000256" key="7">
    <source>
        <dbReference type="ARBA" id="ARBA00023015"/>
    </source>
</evidence>
<dbReference type="PROSITE" id="PS50089">
    <property type="entry name" value="ZF_RING_2"/>
    <property type="match status" value="1"/>
</dbReference>
<proteinExistence type="predicted"/>
<dbReference type="Pfam" id="PF13923">
    <property type="entry name" value="zf-C3HC4_2"/>
    <property type="match status" value="1"/>
</dbReference>
<dbReference type="GO" id="GO:0000209">
    <property type="term" value="P:protein polyubiquitination"/>
    <property type="evidence" value="ECO:0007669"/>
    <property type="project" value="TreeGrafter"/>
</dbReference>
<keyword evidence="6" id="KW-0862">Zinc</keyword>
<sequence>SKQDQLDSPQPAVPTMATAASSATTCPICLNRLNNAAFVNPCLHQFCFGCVQRWSNTKAECPLSLAGMV</sequence>
<evidence type="ECO:0000256" key="1">
    <source>
        <dbReference type="ARBA" id="ARBA00000900"/>
    </source>
</evidence>
<feature type="domain" description="RING-type" evidence="10">
    <location>
        <begin position="26"/>
        <end position="63"/>
    </location>
</feature>
<protein>
    <recommendedName>
        <fullName evidence="2">RING-type E3 ubiquitin transferase</fullName>
        <ecNumber evidence="2">2.3.2.27</ecNumber>
    </recommendedName>
</protein>
<keyword evidence="3" id="KW-0808">Transferase</keyword>
<dbReference type="SMART" id="SM00184">
    <property type="entry name" value="RING"/>
    <property type="match status" value="1"/>
</dbReference>
<evidence type="ECO:0000256" key="2">
    <source>
        <dbReference type="ARBA" id="ARBA00012483"/>
    </source>
</evidence>
<dbReference type="InterPro" id="IPR017907">
    <property type="entry name" value="Znf_RING_CS"/>
</dbReference>
<evidence type="ECO:0000256" key="5">
    <source>
        <dbReference type="ARBA" id="ARBA00022771"/>
    </source>
</evidence>
<accession>A0A8C4KCZ0</accession>
<evidence type="ECO:0000256" key="9">
    <source>
        <dbReference type="PROSITE-ProRule" id="PRU00175"/>
    </source>
</evidence>
<evidence type="ECO:0000256" key="6">
    <source>
        <dbReference type="ARBA" id="ARBA00022833"/>
    </source>
</evidence>
<dbReference type="PANTHER" id="PTHR46077:SF1">
    <property type="entry name" value="TOP1 BINDING ARGININE_SERINE RICH PROTEIN, E3 UBIQUITIN LIGASE"/>
    <property type="match status" value="1"/>
</dbReference>
<reference evidence="11" key="1">
    <citation type="submission" date="2025-08" db="UniProtKB">
        <authorList>
            <consortium name="Ensembl"/>
        </authorList>
    </citation>
    <scope>IDENTIFICATION</scope>
</reference>
<dbReference type="Proteomes" id="UP000694423">
    <property type="component" value="Unplaced"/>
</dbReference>
<keyword evidence="4" id="KW-0479">Metal-binding</keyword>
<dbReference type="PROSITE" id="PS00518">
    <property type="entry name" value="ZF_RING_1"/>
    <property type="match status" value="1"/>
</dbReference>
<evidence type="ECO:0000256" key="8">
    <source>
        <dbReference type="ARBA" id="ARBA00023163"/>
    </source>
</evidence>
<dbReference type="GO" id="GO:0061630">
    <property type="term" value="F:ubiquitin protein ligase activity"/>
    <property type="evidence" value="ECO:0007669"/>
    <property type="project" value="UniProtKB-EC"/>
</dbReference>
<keyword evidence="7" id="KW-0805">Transcription regulation</keyword>
<keyword evidence="8" id="KW-0804">Transcription</keyword>
<dbReference type="GO" id="GO:0006513">
    <property type="term" value="P:protein monoubiquitination"/>
    <property type="evidence" value="ECO:0007669"/>
    <property type="project" value="TreeGrafter"/>
</dbReference>
<dbReference type="Ensembl" id="ENSDNVT00000027507.1">
    <property type="protein sequence ID" value="ENSDNVP00000022796.1"/>
    <property type="gene ID" value="ENSDNVG00000015861.1"/>
</dbReference>
<dbReference type="InterPro" id="IPR001841">
    <property type="entry name" value="Znf_RING"/>
</dbReference>
<comment type="catalytic activity">
    <reaction evidence="1">
        <text>S-ubiquitinyl-[E2 ubiquitin-conjugating enzyme]-L-cysteine + [acceptor protein]-L-lysine = [E2 ubiquitin-conjugating enzyme]-L-cysteine + N(6)-ubiquitinyl-[acceptor protein]-L-lysine.</text>
        <dbReference type="EC" id="2.3.2.27"/>
    </reaction>
</comment>
<evidence type="ECO:0000313" key="12">
    <source>
        <dbReference type="Proteomes" id="UP000694423"/>
    </source>
</evidence>
<dbReference type="EC" id="2.3.2.27" evidence="2"/>
<dbReference type="Gene3D" id="3.30.40.10">
    <property type="entry name" value="Zinc/RING finger domain, C3HC4 (zinc finger)"/>
    <property type="match status" value="1"/>
</dbReference>
<name>A0A8C4KCZ0_DRONO</name>
<reference evidence="11" key="2">
    <citation type="submission" date="2025-09" db="UniProtKB">
        <authorList>
            <consortium name="Ensembl"/>
        </authorList>
    </citation>
    <scope>IDENTIFICATION</scope>
</reference>
<dbReference type="GO" id="GO:0008270">
    <property type="term" value="F:zinc ion binding"/>
    <property type="evidence" value="ECO:0007669"/>
    <property type="project" value="UniProtKB-KW"/>
</dbReference>
<evidence type="ECO:0000259" key="10">
    <source>
        <dbReference type="PROSITE" id="PS50089"/>
    </source>
</evidence>
<dbReference type="InterPro" id="IPR013083">
    <property type="entry name" value="Znf_RING/FYVE/PHD"/>
</dbReference>
<keyword evidence="12" id="KW-1185">Reference proteome</keyword>
<organism evidence="11 12">
    <name type="scientific">Dromaius novaehollandiae</name>
    <name type="common">Emu</name>
    <dbReference type="NCBI Taxonomy" id="8790"/>
    <lineage>
        <taxon>Eukaryota</taxon>
        <taxon>Metazoa</taxon>
        <taxon>Chordata</taxon>
        <taxon>Craniata</taxon>
        <taxon>Vertebrata</taxon>
        <taxon>Euteleostomi</taxon>
        <taxon>Archelosauria</taxon>
        <taxon>Archosauria</taxon>
        <taxon>Dinosauria</taxon>
        <taxon>Saurischia</taxon>
        <taxon>Theropoda</taxon>
        <taxon>Coelurosauria</taxon>
        <taxon>Aves</taxon>
        <taxon>Palaeognathae</taxon>
        <taxon>Casuariiformes</taxon>
        <taxon>Dromaiidae</taxon>
        <taxon>Dromaius</taxon>
    </lineage>
</organism>
<dbReference type="AlphaFoldDB" id="A0A8C4KCZ0"/>
<evidence type="ECO:0000313" key="11">
    <source>
        <dbReference type="Ensembl" id="ENSDNVP00000022796.1"/>
    </source>
</evidence>